<reference evidence="2" key="1">
    <citation type="submission" date="2018-05" db="EMBL/GenBank/DDBJ databases">
        <authorList>
            <person name="Lanie J.A."/>
            <person name="Ng W.-L."/>
            <person name="Kazmierczak K.M."/>
            <person name="Andrzejewski T.M."/>
            <person name="Davidsen T.M."/>
            <person name="Wayne K.J."/>
            <person name="Tettelin H."/>
            <person name="Glass J.I."/>
            <person name="Rusch D."/>
            <person name="Podicherti R."/>
            <person name="Tsui H.-C.T."/>
            <person name="Winkler M.E."/>
        </authorList>
    </citation>
    <scope>NUCLEOTIDE SEQUENCE</scope>
</reference>
<dbReference type="EMBL" id="UINC01057916">
    <property type="protein sequence ID" value="SVB79584.1"/>
    <property type="molecule type" value="Genomic_DNA"/>
</dbReference>
<organism evidence="2">
    <name type="scientific">marine metagenome</name>
    <dbReference type="NCBI Taxonomy" id="408172"/>
    <lineage>
        <taxon>unclassified sequences</taxon>
        <taxon>metagenomes</taxon>
        <taxon>ecological metagenomes</taxon>
    </lineage>
</organism>
<keyword evidence="1" id="KW-0676">Redox-active center</keyword>
<name>A0A382GXE3_9ZZZZ</name>
<evidence type="ECO:0008006" key="3">
    <source>
        <dbReference type="Google" id="ProtNLM"/>
    </source>
</evidence>
<dbReference type="NCBIfam" id="TIGR02174">
    <property type="entry name" value="CXXU_selWTH"/>
    <property type="match status" value="1"/>
</dbReference>
<gene>
    <name evidence="2" type="ORF">METZ01_LOCUS232438</name>
</gene>
<dbReference type="InterPro" id="IPR011893">
    <property type="entry name" value="Selenoprotein_Rdx-typ"/>
</dbReference>
<dbReference type="InterPro" id="IPR036249">
    <property type="entry name" value="Thioredoxin-like_sf"/>
</dbReference>
<dbReference type="SUPFAM" id="SSF52833">
    <property type="entry name" value="Thioredoxin-like"/>
    <property type="match status" value="1"/>
</dbReference>
<evidence type="ECO:0000313" key="2">
    <source>
        <dbReference type="EMBL" id="SVB79584.1"/>
    </source>
</evidence>
<evidence type="ECO:0000256" key="1">
    <source>
        <dbReference type="ARBA" id="ARBA00023284"/>
    </source>
</evidence>
<sequence length="55" mass="5934">MADDLLSKYKTAIKGLTLVPGGGGCFEVSLNSELIFSKLEVGNFPTSEQIFEKLP</sequence>
<protein>
    <recommendedName>
        <fullName evidence="3">SelT/selW/selH selenoprotein domain-containing protein</fullName>
    </recommendedName>
</protein>
<dbReference type="Gene3D" id="3.40.30.10">
    <property type="entry name" value="Glutaredoxin"/>
    <property type="match status" value="1"/>
</dbReference>
<proteinExistence type="predicted"/>
<dbReference type="AlphaFoldDB" id="A0A382GXE3"/>
<dbReference type="Pfam" id="PF10262">
    <property type="entry name" value="Rdx"/>
    <property type="match status" value="1"/>
</dbReference>
<accession>A0A382GXE3</accession>